<dbReference type="GO" id="GO:0016829">
    <property type="term" value="F:lyase activity"/>
    <property type="evidence" value="ECO:0007669"/>
    <property type="project" value="UniProtKB-KW"/>
</dbReference>
<dbReference type="Proteomes" id="UP000325576">
    <property type="component" value="Unassembled WGS sequence"/>
</dbReference>
<keyword evidence="5" id="KW-0190">Covalent protein-DNA linkage</keyword>
<dbReference type="InterPro" id="IPR003738">
    <property type="entry name" value="SRAP"/>
</dbReference>
<dbReference type="SUPFAM" id="SSF143081">
    <property type="entry name" value="BB1717-like"/>
    <property type="match status" value="1"/>
</dbReference>
<comment type="similarity">
    <text evidence="1 8">Belongs to the SOS response-associated peptidase family.</text>
</comment>
<dbReference type="EC" id="3.4.-.-" evidence="8"/>
<evidence type="ECO:0000256" key="3">
    <source>
        <dbReference type="ARBA" id="ARBA00022763"/>
    </source>
</evidence>
<keyword evidence="3" id="KW-0227">DNA damage</keyword>
<gene>
    <name evidence="9" type="ORF">BS297_24740</name>
</gene>
<evidence type="ECO:0000256" key="4">
    <source>
        <dbReference type="ARBA" id="ARBA00022801"/>
    </source>
</evidence>
<dbReference type="Pfam" id="PF02586">
    <property type="entry name" value="SRAP"/>
    <property type="match status" value="1"/>
</dbReference>
<dbReference type="EMBL" id="MRBO01000659">
    <property type="protein sequence ID" value="KAB2582648.1"/>
    <property type="molecule type" value="Genomic_DNA"/>
</dbReference>
<evidence type="ECO:0000256" key="1">
    <source>
        <dbReference type="ARBA" id="ARBA00008136"/>
    </source>
</evidence>
<keyword evidence="2 8" id="KW-0645">Protease</keyword>
<dbReference type="GO" id="GO:0003697">
    <property type="term" value="F:single-stranded DNA binding"/>
    <property type="evidence" value="ECO:0007669"/>
    <property type="project" value="InterPro"/>
</dbReference>
<name>A0A5N5DWW9_RHOER</name>
<dbReference type="Gene3D" id="3.90.1680.10">
    <property type="entry name" value="SOS response associated peptidase-like"/>
    <property type="match status" value="1"/>
</dbReference>
<evidence type="ECO:0000313" key="9">
    <source>
        <dbReference type="EMBL" id="KAB2582648.1"/>
    </source>
</evidence>
<organism evidence="9 10">
    <name type="scientific">Rhodococcus erythropolis</name>
    <name type="common">Arthrobacter picolinophilus</name>
    <dbReference type="NCBI Taxonomy" id="1833"/>
    <lineage>
        <taxon>Bacteria</taxon>
        <taxon>Bacillati</taxon>
        <taxon>Actinomycetota</taxon>
        <taxon>Actinomycetes</taxon>
        <taxon>Mycobacteriales</taxon>
        <taxon>Nocardiaceae</taxon>
        <taxon>Rhodococcus</taxon>
        <taxon>Rhodococcus erythropolis group</taxon>
    </lineage>
</organism>
<keyword evidence="7" id="KW-0456">Lyase</keyword>
<keyword evidence="6" id="KW-0238">DNA-binding</keyword>
<accession>A0A5N5DWW9</accession>
<evidence type="ECO:0000256" key="5">
    <source>
        <dbReference type="ARBA" id="ARBA00023124"/>
    </source>
</evidence>
<reference evidence="9 10" key="1">
    <citation type="journal article" date="2017" name="Poromechanics V (2013)">
        <title>Genomic Characterization of the Arsenic-Tolerant Actinobacterium, &lt;i&gt;Rhodococcus erythropolis&lt;/i&gt; S43.</title>
        <authorList>
            <person name="Retamal-Morales G."/>
            <person name="Mehnert M."/>
            <person name="Schwabe R."/>
            <person name="Tischler D."/>
            <person name="Schloemann M."/>
            <person name="Levican G.J."/>
        </authorList>
    </citation>
    <scope>NUCLEOTIDE SEQUENCE [LARGE SCALE GENOMIC DNA]</scope>
    <source>
        <strain evidence="9 10">S43</strain>
    </source>
</reference>
<dbReference type="GO" id="GO:0106300">
    <property type="term" value="P:protein-DNA covalent cross-linking repair"/>
    <property type="evidence" value="ECO:0007669"/>
    <property type="project" value="InterPro"/>
</dbReference>
<comment type="caution">
    <text evidence="9">The sequence shown here is derived from an EMBL/GenBank/DDBJ whole genome shotgun (WGS) entry which is preliminary data.</text>
</comment>
<evidence type="ECO:0000256" key="8">
    <source>
        <dbReference type="RuleBase" id="RU364100"/>
    </source>
</evidence>
<dbReference type="GO" id="GO:0008233">
    <property type="term" value="F:peptidase activity"/>
    <property type="evidence" value="ECO:0007669"/>
    <property type="project" value="UniProtKB-KW"/>
</dbReference>
<dbReference type="AlphaFoldDB" id="A0A5N5DWW9"/>
<evidence type="ECO:0000313" key="10">
    <source>
        <dbReference type="Proteomes" id="UP000325576"/>
    </source>
</evidence>
<evidence type="ECO:0000256" key="2">
    <source>
        <dbReference type="ARBA" id="ARBA00022670"/>
    </source>
</evidence>
<dbReference type="PANTHER" id="PTHR13604:SF0">
    <property type="entry name" value="ABASIC SITE PROCESSING PROTEIN HMCES"/>
    <property type="match status" value="1"/>
</dbReference>
<dbReference type="PANTHER" id="PTHR13604">
    <property type="entry name" value="DC12-RELATED"/>
    <property type="match status" value="1"/>
</dbReference>
<dbReference type="GO" id="GO:0006508">
    <property type="term" value="P:proteolysis"/>
    <property type="evidence" value="ECO:0007669"/>
    <property type="project" value="UniProtKB-KW"/>
</dbReference>
<proteinExistence type="inferred from homology"/>
<evidence type="ECO:0000256" key="6">
    <source>
        <dbReference type="ARBA" id="ARBA00023125"/>
    </source>
</evidence>
<evidence type="ECO:0000256" key="7">
    <source>
        <dbReference type="ARBA" id="ARBA00023239"/>
    </source>
</evidence>
<protein>
    <recommendedName>
        <fullName evidence="8">Abasic site processing protein</fullName>
        <ecNumber evidence="8">3.4.-.-</ecNumber>
    </recommendedName>
</protein>
<dbReference type="InterPro" id="IPR036590">
    <property type="entry name" value="SRAP-like"/>
</dbReference>
<sequence length="215" mass="23194">MLAAMKNTPVAASQRVSGGVEQEMIEACALGGGDVEVGGYSGQESFGDVAEFGVGVLGVPDEDVEGAVGGDPVAKRRVIIPAAGYYEWIATDAGKTPFFLRGESDVIAMAGLYELWSDPELHEDDLNRWAWTCTVRTRPASDAAGYVHERSPMVLPEPFWRRWLDPNSTDMGEVKAMIDSVPEPHLEPFGVSNAVNSLECGQQSREHRPESARAG</sequence>
<keyword evidence="4 8" id="KW-0378">Hydrolase</keyword>